<organism evidence="8 9">
    <name type="scientific">Tritonibacter litoralis</name>
    <dbReference type="NCBI Taxonomy" id="2662264"/>
    <lineage>
        <taxon>Bacteria</taxon>
        <taxon>Pseudomonadati</taxon>
        <taxon>Pseudomonadota</taxon>
        <taxon>Alphaproteobacteria</taxon>
        <taxon>Rhodobacterales</taxon>
        <taxon>Paracoccaceae</taxon>
        <taxon>Tritonibacter</taxon>
    </lineage>
</organism>
<feature type="domain" description="Nitrite/Sulfite reductase ferredoxin-like" evidence="7">
    <location>
        <begin position="16"/>
        <end position="81"/>
    </location>
</feature>
<dbReference type="PANTHER" id="PTHR32439:SF9">
    <property type="entry name" value="BLR3264 PROTEIN"/>
    <property type="match status" value="1"/>
</dbReference>
<dbReference type="SUPFAM" id="SSF56014">
    <property type="entry name" value="Nitrite and sulphite reductase 4Fe-4S domain-like"/>
    <property type="match status" value="1"/>
</dbReference>
<dbReference type="GO" id="GO:0020037">
    <property type="term" value="F:heme binding"/>
    <property type="evidence" value="ECO:0007669"/>
    <property type="project" value="InterPro"/>
</dbReference>
<dbReference type="NCBIfam" id="TIGR02435">
    <property type="entry name" value="CobG"/>
    <property type="match status" value="1"/>
</dbReference>
<proteinExistence type="predicted"/>
<dbReference type="Gene3D" id="3.90.480.10">
    <property type="entry name" value="Sulfite Reductase Hemoprotein,Domain 2"/>
    <property type="match status" value="1"/>
</dbReference>
<dbReference type="EC" id="1.14.13.83" evidence="8"/>
<dbReference type="InterPro" id="IPR036136">
    <property type="entry name" value="Nit/Sulf_reduc_fer-like_dom_sf"/>
</dbReference>
<evidence type="ECO:0000256" key="6">
    <source>
        <dbReference type="ARBA" id="ARBA00023014"/>
    </source>
</evidence>
<keyword evidence="2" id="KW-0349">Heme</keyword>
<keyword evidence="5" id="KW-0408">Iron</keyword>
<dbReference type="Gene3D" id="3.30.413.10">
    <property type="entry name" value="Sulfite Reductase Hemoprotein, domain 1"/>
    <property type="match status" value="2"/>
</dbReference>
<dbReference type="Proteomes" id="UP000444174">
    <property type="component" value="Unassembled WGS sequence"/>
</dbReference>
<dbReference type="InterPro" id="IPR051329">
    <property type="entry name" value="NIR_SIR_4Fe-4S"/>
</dbReference>
<name>A0A843YC09_9RHOB</name>
<dbReference type="InterPro" id="IPR045854">
    <property type="entry name" value="NO2/SO3_Rdtase_4Fe4S_sf"/>
</dbReference>
<keyword evidence="1" id="KW-0004">4Fe-4S</keyword>
<keyword evidence="6" id="KW-0411">Iron-sulfur</keyword>
<dbReference type="SUPFAM" id="SSF55124">
    <property type="entry name" value="Nitrite/Sulfite reductase N-terminal domain-like"/>
    <property type="match status" value="1"/>
</dbReference>
<dbReference type="GO" id="GO:0051539">
    <property type="term" value="F:4 iron, 4 sulfur cluster binding"/>
    <property type="evidence" value="ECO:0007669"/>
    <property type="project" value="UniProtKB-KW"/>
</dbReference>
<dbReference type="AlphaFoldDB" id="A0A843YC09"/>
<evidence type="ECO:0000256" key="1">
    <source>
        <dbReference type="ARBA" id="ARBA00022485"/>
    </source>
</evidence>
<dbReference type="InterPro" id="IPR012798">
    <property type="entry name" value="Cbl_synth_CobG-like"/>
</dbReference>
<evidence type="ECO:0000259" key="7">
    <source>
        <dbReference type="Pfam" id="PF03460"/>
    </source>
</evidence>
<dbReference type="InterPro" id="IPR006066">
    <property type="entry name" value="NO2/SO3_Rdtase_FeS/sirohaem_BS"/>
</dbReference>
<gene>
    <name evidence="8" type="primary">cobG</name>
    <name evidence="8" type="ORF">GFB49_10270</name>
</gene>
<protein>
    <submittedName>
        <fullName evidence="8">Precorrin-3B synthase</fullName>
        <ecNumber evidence="8">1.14.13.83</ecNumber>
    </submittedName>
</protein>
<dbReference type="EMBL" id="WIBF01000005">
    <property type="protein sequence ID" value="MQQ08840.1"/>
    <property type="molecule type" value="Genomic_DNA"/>
</dbReference>
<evidence type="ECO:0000256" key="3">
    <source>
        <dbReference type="ARBA" id="ARBA00022723"/>
    </source>
</evidence>
<evidence type="ECO:0000256" key="2">
    <source>
        <dbReference type="ARBA" id="ARBA00022617"/>
    </source>
</evidence>
<keyword evidence="3" id="KW-0479">Metal-binding</keyword>
<dbReference type="InterPro" id="IPR005117">
    <property type="entry name" value="NiRdtase/SiRdtase_haem-b_fer"/>
</dbReference>
<accession>A0A843YC09</accession>
<dbReference type="RefSeq" id="WP_153215781.1">
    <property type="nucleotide sequence ID" value="NZ_WIBF01000005.1"/>
</dbReference>
<comment type="caution">
    <text evidence="8">The sequence shown here is derived from an EMBL/GenBank/DDBJ whole genome shotgun (WGS) entry which is preliminary data.</text>
</comment>
<dbReference type="GO" id="GO:0046872">
    <property type="term" value="F:metal ion binding"/>
    <property type="evidence" value="ECO:0007669"/>
    <property type="project" value="UniProtKB-KW"/>
</dbReference>
<evidence type="ECO:0000313" key="9">
    <source>
        <dbReference type="Proteomes" id="UP000444174"/>
    </source>
</evidence>
<evidence type="ECO:0000256" key="5">
    <source>
        <dbReference type="ARBA" id="ARBA00023004"/>
    </source>
</evidence>
<keyword evidence="9" id="KW-1185">Reference proteome</keyword>
<keyword evidence="4 8" id="KW-0560">Oxidoreductase</keyword>
<dbReference type="PROSITE" id="PS00365">
    <property type="entry name" value="NIR_SIR"/>
    <property type="match status" value="1"/>
</dbReference>
<dbReference type="PANTHER" id="PTHR32439">
    <property type="entry name" value="FERREDOXIN--NITRITE REDUCTASE, CHLOROPLASTIC"/>
    <property type="match status" value="1"/>
</dbReference>
<evidence type="ECO:0000313" key="8">
    <source>
        <dbReference type="EMBL" id="MQQ08840.1"/>
    </source>
</evidence>
<evidence type="ECO:0000256" key="4">
    <source>
        <dbReference type="ARBA" id="ARBA00023002"/>
    </source>
</evidence>
<dbReference type="GO" id="GO:0043818">
    <property type="term" value="F:precorrin-3B synthase activity"/>
    <property type="evidence" value="ECO:0007669"/>
    <property type="project" value="UniProtKB-EC"/>
</dbReference>
<dbReference type="Pfam" id="PF03460">
    <property type="entry name" value="NIR_SIR_ferr"/>
    <property type="match status" value="1"/>
</dbReference>
<sequence>MSAPHVYGWCPGALRPMMSGDGLVVRIRPPLGQLSQEQAHKLAELSLTYGNGRMDVSSRANLQLRGITPEAHPTVIAALRELDLVDETAAQESLRNVILTPFWSEGDATHHIAQSLTHALTQAKDLSLPGKFGFAVDAGPEPVLGATAADIRIEQGNAGLLLVADGADVGKPMTVGTAAQDAIALARWFLDQGGAPDGRGRMHRLTARRALPPEFAAPRRASAPLPSPGLTPAGQLVALEFGQIPATSFQALADIAPLRLTPWRQLLVKTQQPIPPLPGLILDATDPRLQVIACTGAPGCLQARAQTRALARNLAPLLPQGTQLHISGCAKGCARNTPCDLTLVAQENDTFDLILQGTAQDAPRHTGLSAATLPDALVSLFQKGQTNAPHL</sequence>
<reference evidence="8 9" key="1">
    <citation type="submission" date="2019-10" db="EMBL/GenBank/DDBJ databases">
        <title>Epibacterium sp. nov., isolated from seawater.</title>
        <authorList>
            <person name="Zhang X."/>
            <person name="Li N."/>
        </authorList>
    </citation>
    <scope>NUCLEOTIDE SEQUENCE [LARGE SCALE GENOMIC DNA]</scope>
    <source>
        <strain evidence="8 9">SM1979</strain>
    </source>
</reference>